<dbReference type="FunFam" id="3.40.50.150:FF:000003">
    <property type="entry name" value="Blast:Protein arginine N-methyltransferase 1"/>
    <property type="match status" value="1"/>
</dbReference>
<evidence type="ECO:0000259" key="7">
    <source>
        <dbReference type="Pfam" id="PF13649"/>
    </source>
</evidence>
<dbReference type="EMBL" id="JAODUP010000270">
    <property type="protein sequence ID" value="KAK2154354.1"/>
    <property type="molecule type" value="Genomic_DNA"/>
</dbReference>
<dbReference type="InterPro" id="IPR025799">
    <property type="entry name" value="Arg_MeTrfase"/>
</dbReference>
<dbReference type="Gene3D" id="3.40.50.150">
    <property type="entry name" value="Vaccinia Virus protein VP39"/>
    <property type="match status" value="1"/>
</dbReference>
<dbReference type="Proteomes" id="UP001208570">
    <property type="component" value="Unassembled WGS sequence"/>
</dbReference>
<evidence type="ECO:0000256" key="4">
    <source>
        <dbReference type="ARBA" id="ARBA00022691"/>
    </source>
</evidence>
<evidence type="ECO:0000256" key="2">
    <source>
        <dbReference type="ARBA" id="ARBA00022603"/>
    </source>
</evidence>
<sequence length="346" mass="39260">MDTANQDDYFLSYEEVEVHKLMLKDQSRTKAYQKFIESNKALFEDKVVVDVGAGIGILSLFAAKAGAKQVYAVEASGIHELCREVIAKNGYADKITVLHGCVEDVILPDNVKADVIISEWMGFYLLHESMLNSVIIARDRFLKPDGVLVPSAANLYICPVSMTDFYNNNLRFWNSLYGFNFSPVASHVKQKMLTAPQIELLAKEQCLAEPERVLSLDLKYVDREDVRKIFSHVKFRLTKNGLLHGLAFWFDVEFDGDVPSLFSTGPNCEETHWKQTIIMLPDALLVNRGEEFECTVLAEQSTEHPRRYNLSIEVPEDVEEDEAEVGEAMNMISEAMQHCDEQTDFL</sequence>
<proteinExistence type="predicted"/>
<dbReference type="PANTHER" id="PTHR11006:SF102">
    <property type="entry name" value="PROTEIN ARGININE N-METHYLTRANSFERASE 1"/>
    <property type="match status" value="1"/>
</dbReference>
<dbReference type="EC" id="2.1.1.319" evidence="1"/>
<dbReference type="InterPro" id="IPR041698">
    <property type="entry name" value="Methyltransf_25"/>
</dbReference>
<organism evidence="9 10">
    <name type="scientific">Paralvinella palmiformis</name>
    <dbReference type="NCBI Taxonomy" id="53620"/>
    <lineage>
        <taxon>Eukaryota</taxon>
        <taxon>Metazoa</taxon>
        <taxon>Spiralia</taxon>
        <taxon>Lophotrochozoa</taxon>
        <taxon>Annelida</taxon>
        <taxon>Polychaeta</taxon>
        <taxon>Sedentaria</taxon>
        <taxon>Canalipalpata</taxon>
        <taxon>Terebellida</taxon>
        <taxon>Terebelliformia</taxon>
        <taxon>Alvinellidae</taxon>
        <taxon>Paralvinella</taxon>
    </lineage>
</organism>
<comment type="caution">
    <text evidence="9">The sequence shown here is derived from an EMBL/GenBank/DDBJ whole genome shotgun (WGS) entry which is preliminary data.</text>
</comment>
<dbReference type="CDD" id="cd02440">
    <property type="entry name" value="AdoMet_MTases"/>
    <property type="match status" value="1"/>
</dbReference>
<dbReference type="Pfam" id="PF13649">
    <property type="entry name" value="Methyltransf_25"/>
    <property type="match status" value="1"/>
</dbReference>
<name>A0AAD9JJI3_9ANNE</name>
<evidence type="ECO:0000256" key="6">
    <source>
        <dbReference type="PROSITE-ProRule" id="PRU01015"/>
    </source>
</evidence>
<evidence type="ECO:0000313" key="10">
    <source>
        <dbReference type="Proteomes" id="UP001208570"/>
    </source>
</evidence>
<dbReference type="PROSITE" id="PS51678">
    <property type="entry name" value="SAM_MT_PRMT"/>
    <property type="match status" value="1"/>
</dbReference>
<evidence type="ECO:0000256" key="3">
    <source>
        <dbReference type="ARBA" id="ARBA00022679"/>
    </source>
</evidence>
<keyword evidence="4 6" id="KW-0949">S-adenosyl-L-methionine</keyword>
<gene>
    <name evidence="9" type="ORF">LSH36_270g04002</name>
</gene>
<protein>
    <recommendedName>
        <fullName evidence="1">type I protein arginine methyltransferase</fullName>
        <ecNumber evidence="1">2.1.1.319</ecNumber>
    </recommendedName>
</protein>
<dbReference type="AlphaFoldDB" id="A0AAD9JJI3"/>
<dbReference type="GO" id="GO:0042054">
    <property type="term" value="F:histone methyltransferase activity"/>
    <property type="evidence" value="ECO:0007669"/>
    <property type="project" value="TreeGrafter"/>
</dbReference>
<comment type="catalytic activity">
    <reaction evidence="5">
        <text>L-arginyl-[protein] + S-adenosyl-L-methionine = N(omega)-methyl-L-arginyl-[protein] + S-adenosyl-L-homocysteine + H(+)</text>
        <dbReference type="Rhea" id="RHEA:48100"/>
        <dbReference type="Rhea" id="RHEA-COMP:10532"/>
        <dbReference type="Rhea" id="RHEA-COMP:11990"/>
        <dbReference type="ChEBI" id="CHEBI:15378"/>
        <dbReference type="ChEBI" id="CHEBI:29965"/>
        <dbReference type="ChEBI" id="CHEBI:57856"/>
        <dbReference type="ChEBI" id="CHEBI:59789"/>
        <dbReference type="ChEBI" id="CHEBI:65280"/>
    </reaction>
    <physiologicalReaction direction="left-to-right" evidence="5">
        <dbReference type="Rhea" id="RHEA:48101"/>
    </physiologicalReaction>
</comment>
<dbReference type="GO" id="GO:0032259">
    <property type="term" value="P:methylation"/>
    <property type="evidence" value="ECO:0007669"/>
    <property type="project" value="UniProtKB-KW"/>
</dbReference>
<reference evidence="9" key="1">
    <citation type="journal article" date="2023" name="Mol. Biol. Evol.">
        <title>Third-Generation Sequencing Reveals the Adaptive Role of the Epigenome in Three Deep-Sea Polychaetes.</title>
        <authorList>
            <person name="Perez M."/>
            <person name="Aroh O."/>
            <person name="Sun Y."/>
            <person name="Lan Y."/>
            <person name="Juniper S.K."/>
            <person name="Young C.R."/>
            <person name="Angers B."/>
            <person name="Qian P.Y."/>
        </authorList>
    </citation>
    <scope>NUCLEOTIDE SEQUENCE</scope>
    <source>
        <strain evidence="9">P08H-3</strain>
    </source>
</reference>
<keyword evidence="10" id="KW-1185">Reference proteome</keyword>
<dbReference type="InterPro" id="IPR055135">
    <property type="entry name" value="PRMT_dom"/>
</dbReference>
<dbReference type="PANTHER" id="PTHR11006">
    <property type="entry name" value="PROTEIN ARGININE N-METHYLTRANSFERASE"/>
    <property type="match status" value="1"/>
</dbReference>
<dbReference type="SUPFAM" id="SSF53335">
    <property type="entry name" value="S-adenosyl-L-methionine-dependent methyltransferases"/>
    <property type="match status" value="1"/>
</dbReference>
<dbReference type="GO" id="GO:0035242">
    <property type="term" value="F:protein-arginine omega-N asymmetric methyltransferase activity"/>
    <property type="evidence" value="ECO:0007669"/>
    <property type="project" value="UniProtKB-EC"/>
</dbReference>
<keyword evidence="2 6" id="KW-0489">Methyltransferase</keyword>
<feature type="domain" description="Methyltransferase" evidence="7">
    <location>
        <begin position="48"/>
        <end position="146"/>
    </location>
</feature>
<evidence type="ECO:0000259" key="8">
    <source>
        <dbReference type="Pfam" id="PF22528"/>
    </source>
</evidence>
<dbReference type="Gene3D" id="2.70.160.11">
    <property type="entry name" value="Hnrnp arginine n-methyltransferase1"/>
    <property type="match status" value="1"/>
</dbReference>
<evidence type="ECO:0000256" key="1">
    <source>
        <dbReference type="ARBA" id="ARBA00011925"/>
    </source>
</evidence>
<evidence type="ECO:0000256" key="5">
    <source>
        <dbReference type="ARBA" id="ARBA00049303"/>
    </source>
</evidence>
<accession>A0AAD9JJI3</accession>
<feature type="domain" description="Protein arginine N-methyltransferase" evidence="8">
    <location>
        <begin position="152"/>
        <end position="313"/>
    </location>
</feature>
<dbReference type="InterPro" id="IPR029063">
    <property type="entry name" value="SAM-dependent_MTases_sf"/>
</dbReference>
<evidence type="ECO:0000313" key="9">
    <source>
        <dbReference type="EMBL" id="KAK2154354.1"/>
    </source>
</evidence>
<dbReference type="Pfam" id="PF22528">
    <property type="entry name" value="PRMT_C"/>
    <property type="match status" value="1"/>
</dbReference>
<keyword evidence="3 6" id="KW-0808">Transferase</keyword>